<keyword evidence="7 13" id="KW-0594">Phospholipid biosynthesis</keyword>
<dbReference type="SUPFAM" id="SSF48179">
    <property type="entry name" value="6-phosphogluconate dehydrogenase C-terminal domain-like"/>
    <property type="match status" value="1"/>
</dbReference>
<feature type="binding site" evidence="13">
    <location>
        <position position="12"/>
    </location>
    <ligand>
        <name>NADPH</name>
        <dbReference type="ChEBI" id="CHEBI:57783"/>
    </ligand>
</feature>
<dbReference type="InterPro" id="IPR013328">
    <property type="entry name" value="6PGD_dom2"/>
</dbReference>
<feature type="binding site" evidence="13">
    <location>
        <position position="104"/>
    </location>
    <ligand>
        <name>NADPH</name>
        <dbReference type="ChEBI" id="CHEBI:57783"/>
    </ligand>
</feature>
<evidence type="ECO:0000256" key="16">
    <source>
        <dbReference type="PIRSR" id="PIRSR000114-3"/>
    </source>
</evidence>
<evidence type="ECO:0000256" key="5">
    <source>
        <dbReference type="ARBA" id="ARBA00023027"/>
    </source>
</evidence>
<dbReference type="NCBIfam" id="NF000942">
    <property type="entry name" value="PRK00094.1-4"/>
    <property type="match status" value="1"/>
</dbReference>
<keyword evidence="3 13" id="KW-0521">NADP</keyword>
<feature type="active site" description="Proton acceptor" evidence="13 14">
    <location>
        <position position="187"/>
    </location>
</feature>
<dbReference type="HAMAP" id="MF_00394">
    <property type="entry name" value="NAD_Glyc3P_dehydrog"/>
    <property type="match status" value="1"/>
</dbReference>
<dbReference type="Gene3D" id="3.40.50.720">
    <property type="entry name" value="NAD(P)-binding Rossmann-like Domain"/>
    <property type="match status" value="1"/>
</dbReference>
<keyword evidence="2 13" id="KW-0444">Lipid biosynthesis</keyword>
<dbReference type="InterPro" id="IPR008927">
    <property type="entry name" value="6-PGluconate_DH-like_C_sf"/>
</dbReference>
<dbReference type="PRINTS" id="PR00077">
    <property type="entry name" value="GPDHDRGNASE"/>
</dbReference>
<dbReference type="GO" id="GO:0005829">
    <property type="term" value="C:cytosol"/>
    <property type="evidence" value="ECO:0007669"/>
    <property type="project" value="TreeGrafter"/>
</dbReference>
<keyword evidence="5 13" id="KW-0520">NAD</keyword>
<sequence>MSKVAIIGSGSWGLTLAILLNEKGHQVSVLCRRLEKKIELETKRMDPKRIGEYKIPDSIRFTYEPQEIADSEYIVFAVPSQHLRDLLIRVAPKLNPSKIVSVIKGIEVKSHKTPSEILKEFFPSSYIAVLTGPSIAREVLKKIPTSVVVASENIDFAKEIQNLFHTGYFRVYYSSDVKGCELGGAVKNVIAIAAGILDGLGYGANTKGALIVRGAREMMRLGEKLGANPLTFSGLSGIGDLITTCFSPFSRNRIVGEAIAKGKKPEDVLKEMDMVAEGLETSHVILEIAQKVGVEVPVVEYVHKILNGEISPQEAINAILNRPPKPEFY</sequence>
<evidence type="ECO:0000256" key="1">
    <source>
        <dbReference type="ARBA" id="ARBA00011009"/>
    </source>
</evidence>
<dbReference type="GO" id="GO:0008654">
    <property type="term" value="P:phospholipid biosynthetic process"/>
    <property type="evidence" value="ECO:0007669"/>
    <property type="project" value="UniProtKB-KW"/>
</dbReference>
<dbReference type="FunFam" id="3.40.50.720:FF:000019">
    <property type="entry name" value="Glycerol-3-phosphate dehydrogenase [NAD(P)+]"/>
    <property type="match status" value="1"/>
</dbReference>
<dbReference type="Pfam" id="PF01210">
    <property type="entry name" value="NAD_Gly3P_dh_N"/>
    <property type="match status" value="1"/>
</dbReference>
<dbReference type="EMBL" id="DTGD01000078">
    <property type="protein sequence ID" value="HGB35669.1"/>
    <property type="molecule type" value="Genomic_DNA"/>
</dbReference>
<feature type="binding site" evidence="13">
    <location>
        <position position="275"/>
    </location>
    <ligand>
        <name>NADPH</name>
        <dbReference type="ChEBI" id="CHEBI:57783"/>
    </ligand>
</feature>
<dbReference type="GO" id="GO:0046167">
    <property type="term" value="P:glycerol-3-phosphate biosynthetic process"/>
    <property type="evidence" value="ECO:0007669"/>
    <property type="project" value="UniProtKB-UniRule"/>
</dbReference>
<evidence type="ECO:0000256" key="8">
    <source>
        <dbReference type="ARBA" id="ARBA00023264"/>
    </source>
</evidence>
<name>A0A7V3NUW6_UNCW3</name>
<feature type="binding site" evidence="13">
    <location>
        <position position="251"/>
    </location>
    <ligand>
        <name>NADPH</name>
        <dbReference type="ChEBI" id="CHEBI:57783"/>
    </ligand>
</feature>
<accession>A0A7V3NUW6</accession>
<feature type="binding site" evidence="13">
    <location>
        <position position="187"/>
    </location>
    <ligand>
        <name>sn-glycerol 3-phosphate</name>
        <dbReference type="ChEBI" id="CHEBI:57597"/>
    </ligand>
</feature>
<feature type="domain" description="Glycerol-3-phosphate dehydrogenase NAD-dependent N-terminal" evidence="18">
    <location>
        <begin position="3"/>
        <end position="156"/>
    </location>
</feature>
<gene>
    <name evidence="13" type="primary">gpsA</name>
    <name evidence="20" type="ORF">ENV38_02030</name>
</gene>
<feature type="binding site" evidence="16">
    <location>
        <begin position="8"/>
        <end position="13"/>
    </location>
    <ligand>
        <name>NAD(+)</name>
        <dbReference type="ChEBI" id="CHEBI:57540"/>
    </ligand>
</feature>
<keyword evidence="13" id="KW-0963">Cytoplasm</keyword>
<dbReference type="FunFam" id="1.10.1040.10:FF:000001">
    <property type="entry name" value="Glycerol-3-phosphate dehydrogenase [NAD(P)+]"/>
    <property type="match status" value="1"/>
</dbReference>
<feature type="binding site" evidence="13">
    <location>
        <position position="134"/>
    </location>
    <ligand>
        <name>sn-glycerol 3-phosphate</name>
        <dbReference type="ChEBI" id="CHEBI:57597"/>
    </ligand>
</feature>
<dbReference type="Pfam" id="PF07479">
    <property type="entry name" value="NAD_Gly3P_dh_C"/>
    <property type="match status" value="1"/>
</dbReference>
<evidence type="ECO:0000256" key="10">
    <source>
        <dbReference type="ARBA" id="ARBA00066687"/>
    </source>
</evidence>
<evidence type="ECO:0000259" key="19">
    <source>
        <dbReference type="Pfam" id="PF07479"/>
    </source>
</evidence>
<evidence type="ECO:0000256" key="9">
    <source>
        <dbReference type="ARBA" id="ARBA00052716"/>
    </source>
</evidence>
<dbReference type="UniPathway" id="UPA00940"/>
<comment type="pathway">
    <text evidence="13">Membrane lipid metabolism; glycerophospholipid metabolism.</text>
</comment>
<comment type="catalytic activity">
    <reaction evidence="13">
        <text>sn-glycerol 3-phosphate + NAD(+) = dihydroxyacetone phosphate + NADH + H(+)</text>
        <dbReference type="Rhea" id="RHEA:11092"/>
        <dbReference type="ChEBI" id="CHEBI:15378"/>
        <dbReference type="ChEBI" id="CHEBI:57540"/>
        <dbReference type="ChEBI" id="CHEBI:57597"/>
        <dbReference type="ChEBI" id="CHEBI:57642"/>
        <dbReference type="ChEBI" id="CHEBI:57945"/>
        <dbReference type="EC" id="1.1.1.94"/>
    </reaction>
</comment>
<evidence type="ECO:0000256" key="12">
    <source>
        <dbReference type="ARBA" id="ARBA00080511"/>
    </source>
</evidence>
<feature type="binding site" evidence="16">
    <location>
        <position position="136"/>
    </location>
    <ligand>
        <name>NAD(+)</name>
        <dbReference type="ChEBI" id="CHEBI:57540"/>
    </ligand>
</feature>
<dbReference type="NCBIfam" id="NF000940">
    <property type="entry name" value="PRK00094.1-2"/>
    <property type="match status" value="1"/>
</dbReference>
<feature type="binding site" evidence="16">
    <location>
        <position position="251"/>
    </location>
    <ligand>
        <name>NAD(+)</name>
        <dbReference type="ChEBI" id="CHEBI:57540"/>
    </ligand>
</feature>
<feature type="binding site" evidence="13">
    <location>
        <position position="33"/>
    </location>
    <ligand>
        <name>NADPH</name>
        <dbReference type="ChEBI" id="CHEBI:57783"/>
    </ligand>
</feature>
<dbReference type="InterPro" id="IPR011128">
    <property type="entry name" value="G3P_DH_NAD-dep_N"/>
</dbReference>
<evidence type="ECO:0000256" key="11">
    <source>
        <dbReference type="ARBA" id="ARBA00069372"/>
    </source>
</evidence>
<proteinExistence type="inferred from homology"/>
<dbReference type="GO" id="GO:0051287">
    <property type="term" value="F:NAD binding"/>
    <property type="evidence" value="ECO:0007669"/>
    <property type="project" value="InterPro"/>
</dbReference>
<dbReference type="PANTHER" id="PTHR11728:SF1">
    <property type="entry name" value="GLYCEROL-3-PHOSPHATE DEHYDROGENASE [NAD(+)] 2, CHLOROPLASTIC"/>
    <property type="match status" value="1"/>
</dbReference>
<evidence type="ECO:0000256" key="6">
    <source>
        <dbReference type="ARBA" id="ARBA00023098"/>
    </source>
</evidence>
<reference evidence="20" key="1">
    <citation type="journal article" date="2020" name="mSystems">
        <title>Genome- and Community-Level Interaction Insights into Carbon Utilization and Element Cycling Functions of Hydrothermarchaeota in Hydrothermal Sediment.</title>
        <authorList>
            <person name="Zhou Z."/>
            <person name="Liu Y."/>
            <person name="Xu W."/>
            <person name="Pan J."/>
            <person name="Luo Z.H."/>
            <person name="Li M."/>
        </authorList>
    </citation>
    <scope>NUCLEOTIDE SEQUENCE [LARGE SCALE GENOMIC DNA]</scope>
    <source>
        <strain evidence="20">SpSt-754</strain>
    </source>
</reference>
<dbReference type="GO" id="GO:0047952">
    <property type="term" value="F:glycerol-3-phosphate dehydrogenase [NAD(P)+] activity"/>
    <property type="evidence" value="ECO:0007669"/>
    <property type="project" value="UniProtKB-UniRule"/>
</dbReference>
<feature type="binding site" evidence="13">
    <location>
        <position position="53"/>
    </location>
    <ligand>
        <name>NADPH</name>
        <dbReference type="ChEBI" id="CHEBI:57783"/>
    </ligand>
</feature>
<evidence type="ECO:0000256" key="3">
    <source>
        <dbReference type="ARBA" id="ARBA00022857"/>
    </source>
</evidence>
<feature type="binding site" evidence="13">
    <location>
        <position position="252"/>
    </location>
    <ligand>
        <name>sn-glycerol 3-phosphate</name>
        <dbReference type="ChEBI" id="CHEBI:57597"/>
    </ligand>
</feature>
<dbReference type="InterPro" id="IPR006168">
    <property type="entry name" value="G3P_DH_NAD-dep"/>
</dbReference>
<feature type="binding site" evidence="13">
    <location>
        <position position="240"/>
    </location>
    <ligand>
        <name>sn-glycerol 3-phosphate</name>
        <dbReference type="ChEBI" id="CHEBI:57597"/>
    </ligand>
</feature>
<dbReference type="EC" id="1.1.1.94" evidence="10 13"/>
<comment type="similarity">
    <text evidence="1 13 17">Belongs to the NAD-dependent glycerol-3-phosphate dehydrogenase family.</text>
</comment>
<keyword evidence="8 13" id="KW-1208">Phospholipid metabolism</keyword>
<comment type="subcellular location">
    <subcellularLocation>
        <location evidence="13">Cytoplasm</location>
    </subcellularLocation>
</comment>
<feature type="binding site" evidence="13">
    <location>
        <position position="32"/>
    </location>
    <ligand>
        <name>NADPH</name>
        <dbReference type="ChEBI" id="CHEBI:57783"/>
    </ligand>
</feature>
<protein>
    <recommendedName>
        <fullName evidence="11 13">Glycerol-3-phosphate dehydrogenase [NAD(P)+]</fullName>
        <ecNumber evidence="10 13">1.1.1.94</ecNumber>
    </recommendedName>
    <alternativeName>
        <fullName evidence="13">NAD(P)(+)-dependent glycerol-3-phosphate dehydrogenase</fullName>
    </alternativeName>
    <alternativeName>
        <fullName evidence="12 13">NAD(P)H-dependent dihydroxyacetone-phosphate reductase</fullName>
    </alternativeName>
</protein>
<dbReference type="GO" id="GO:0006650">
    <property type="term" value="P:glycerophospholipid metabolic process"/>
    <property type="evidence" value="ECO:0007669"/>
    <property type="project" value="UniProtKB-UniRule"/>
</dbReference>
<dbReference type="AlphaFoldDB" id="A0A7V3NUW6"/>
<evidence type="ECO:0000256" key="17">
    <source>
        <dbReference type="RuleBase" id="RU000437"/>
    </source>
</evidence>
<comment type="caution">
    <text evidence="20">The sequence shown here is derived from an EMBL/GenBank/DDBJ whole genome shotgun (WGS) entry which is preliminary data.</text>
</comment>
<keyword evidence="13" id="KW-0547">Nucleotide-binding</keyword>
<feature type="binding site" evidence="13">
    <location>
        <position position="132"/>
    </location>
    <ligand>
        <name>sn-glycerol 3-phosphate</name>
        <dbReference type="ChEBI" id="CHEBI:57597"/>
    </ligand>
</feature>
<dbReference type="GO" id="GO:0046168">
    <property type="term" value="P:glycerol-3-phosphate catabolic process"/>
    <property type="evidence" value="ECO:0007669"/>
    <property type="project" value="InterPro"/>
</dbReference>
<feature type="binding site" evidence="13">
    <location>
        <position position="104"/>
    </location>
    <ligand>
        <name>sn-glycerol 3-phosphate</name>
        <dbReference type="ChEBI" id="CHEBI:57597"/>
    </ligand>
</feature>
<dbReference type="PROSITE" id="PS00957">
    <property type="entry name" value="NAD_G3PDH"/>
    <property type="match status" value="1"/>
</dbReference>
<dbReference type="PIRSF" id="PIRSF000114">
    <property type="entry name" value="Glycerol-3-P_dh"/>
    <property type="match status" value="1"/>
</dbReference>
<dbReference type="InterPro" id="IPR006109">
    <property type="entry name" value="G3P_DH_NAD-dep_C"/>
</dbReference>
<evidence type="ECO:0000256" key="15">
    <source>
        <dbReference type="PIRSR" id="PIRSR000114-2"/>
    </source>
</evidence>
<feature type="binding site" evidence="13">
    <location>
        <position position="136"/>
    </location>
    <ligand>
        <name>NADPH</name>
        <dbReference type="ChEBI" id="CHEBI:57783"/>
    </ligand>
</feature>
<evidence type="ECO:0000256" key="7">
    <source>
        <dbReference type="ARBA" id="ARBA00023209"/>
    </source>
</evidence>
<feature type="binding site" evidence="15">
    <location>
        <begin position="251"/>
        <end position="252"/>
    </location>
    <ligand>
        <name>substrate</name>
    </ligand>
</feature>
<keyword evidence="4 13" id="KW-0560">Oxidoreductase</keyword>
<feature type="binding site" evidence="13">
    <location>
        <position position="277"/>
    </location>
    <ligand>
        <name>NADPH</name>
        <dbReference type="ChEBI" id="CHEBI:57783"/>
    </ligand>
</feature>
<feature type="binding site" evidence="15">
    <location>
        <position position="104"/>
    </location>
    <ligand>
        <name>substrate</name>
    </ligand>
</feature>
<evidence type="ECO:0000256" key="13">
    <source>
        <dbReference type="HAMAP-Rule" id="MF_00394"/>
    </source>
</evidence>
<keyword evidence="6 13" id="KW-0443">Lipid metabolism</keyword>
<dbReference type="PANTHER" id="PTHR11728">
    <property type="entry name" value="GLYCEROL-3-PHOSPHATE DEHYDROGENASE"/>
    <property type="match status" value="1"/>
</dbReference>
<comment type="function">
    <text evidence="13">Catalyzes the reduction of the glycolytic intermediate dihydroxyacetone phosphate (DHAP) to sn-glycerol 3-phosphate (G3P), the key precursor for phospholipid synthesis.</text>
</comment>
<feature type="domain" description="Glycerol-3-phosphate dehydrogenase NAD-dependent C-terminal" evidence="19">
    <location>
        <begin position="176"/>
        <end position="316"/>
    </location>
</feature>
<dbReference type="SUPFAM" id="SSF51735">
    <property type="entry name" value="NAD(P)-binding Rossmann-fold domains"/>
    <property type="match status" value="1"/>
</dbReference>
<evidence type="ECO:0000313" key="20">
    <source>
        <dbReference type="EMBL" id="HGB35669.1"/>
    </source>
</evidence>
<dbReference type="GO" id="GO:0005975">
    <property type="term" value="P:carbohydrate metabolic process"/>
    <property type="evidence" value="ECO:0007669"/>
    <property type="project" value="InterPro"/>
</dbReference>
<organism evidence="20">
    <name type="scientific">candidate division WOR-3 bacterium</name>
    <dbReference type="NCBI Taxonomy" id="2052148"/>
    <lineage>
        <taxon>Bacteria</taxon>
        <taxon>Bacteria division WOR-3</taxon>
    </lineage>
</organism>
<feature type="binding site" evidence="13">
    <location>
        <position position="250"/>
    </location>
    <ligand>
        <name>sn-glycerol 3-phosphate</name>
        <dbReference type="ChEBI" id="CHEBI:57597"/>
    </ligand>
</feature>
<dbReference type="Gene3D" id="1.10.1040.10">
    <property type="entry name" value="N-(1-d-carboxylethyl)-l-norvaline Dehydrogenase, domain 2"/>
    <property type="match status" value="1"/>
</dbReference>
<feature type="binding site" evidence="13">
    <location>
        <position position="251"/>
    </location>
    <ligand>
        <name>sn-glycerol 3-phosphate</name>
        <dbReference type="ChEBI" id="CHEBI:57597"/>
    </ligand>
</feature>
<comment type="catalytic activity">
    <reaction evidence="9">
        <text>sn-glycerol 3-phosphate + NADP(+) = dihydroxyacetone phosphate + NADPH + H(+)</text>
        <dbReference type="Rhea" id="RHEA:11096"/>
        <dbReference type="ChEBI" id="CHEBI:15378"/>
        <dbReference type="ChEBI" id="CHEBI:57597"/>
        <dbReference type="ChEBI" id="CHEBI:57642"/>
        <dbReference type="ChEBI" id="CHEBI:57783"/>
        <dbReference type="ChEBI" id="CHEBI:58349"/>
        <dbReference type="EC" id="1.1.1.94"/>
    </reaction>
    <physiologicalReaction direction="right-to-left" evidence="9">
        <dbReference type="Rhea" id="RHEA:11098"/>
    </physiologicalReaction>
</comment>
<evidence type="ECO:0000256" key="4">
    <source>
        <dbReference type="ARBA" id="ARBA00023002"/>
    </source>
</evidence>
<dbReference type="InterPro" id="IPR036291">
    <property type="entry name" value="NAD(P)-bd_dom_sf"/>
</dbReference>
<feature type="binding site" evidence="13">
    <location>
        <position position="11"/>
    </location>
    <ligand>
        <name>NADPH</name>
        <dbReference type="ChEBI" id="CHEBI:57783"/>
    </ligand>
</feature>
<evidence type="ECO:0000256" key="2">
    <source>
        <dbReference type="ARBA" id="ARBA00022516"/>
    </source>
</evidence>
<evidence type="ECO:0000256" key="14">
    <source>
        <dbReference type="PIRSR" id="PIRSR000114-1"/>
    </source>
</evidence>
<evidence type="ECO:0000259" key="18">
    <source>
        <dbReference type="Pfam" id="PF01210"/>
    </source>
</evidence>